<organism evidence="2 3">
    <name type="scientific">Pseudomonas putida</name>
    <name type="common">Arthrobacter siderocapsulatus</name>
    <dbReference type="NCBI Taxonomy" id="303"/>
    <lineage>
        <taxon>Bacteria</taxon>
        <taxon>Pseudomonadati</taxon>
        <taxon>Pseudomonadota</taxon>
        <taxon>Gammaproteobacteria</taxon>
        <taxon>Pseudomonadales</taxon>
        <taxon>Pseudomonadaceae</taxon>
        <taxon>Pseudomonas</taxon>
    </lineage>
</organism>
<keyword evidence="1" id="KW-0472">Membrane</keyword>
<protein>
    <submittedName>
        <fullName evidence="2">Uncharacterized protein</fullName>
    </submittedName>
</protein>
<dbReference type="AlphaFoldDB" id="A0A177SGY1"/>
<evidence type="ECO:0000256" key="1">
    <source>
        <dbReference type="SAM" id="Phobius"/>
    </source>
</evidence>
<dbReference type="Proteomes" id="UP000077752">
    <property type="component" value="Unassembled WGS sequence"/>
</dbReference>
<evidence type="ECO:0000313" key="3">
    <source>
        <dbReference type="Proteomes" id="UP000077752"/>
    </source>
</evidence>
<name>A0A177SGY1_PSEPU</name>
<comment type="caution">
    <text evidence="2">The sequence shown here is derived from an EMBL/GenBank/DDBJ whole genome shotgun (WGS) entry which is preliminary data.</text>
</comment>
<accession>A0A177SGY1</accession>
<sequence length="86" mass="9524">MSLQMLWGLFVAHPAKLINLFALVLTCPAGLLLHGARRRAARAMNSLPAGEAAIDLLTQRVNRFHYSMGFAFLAMALLLSWVSTWI</sequence>
<feature type="transmembrane region" description="Helical" evidence="1">
    <location>
        <begin position="6"/>
        <end position="33"/>
    </location>
</feature>
<feature type="transmembrane region" description="Helical" evidence="1">
    <location>
        <begin position="64"/>
        <end position="83"/>
    </location>
</feature>
<gene>
    <name evidence="2" type="ORF">AYO28_22805</name>
</gene>
<keyword evidence="1" id="KW-1133">Transmembrane helix</keyword>
<proteinExistence type="predicted"/>
<dbReference type="RefSeq" id="WP_009405908.1">
    <property type="nucleotide sequence ID" value="NZ_LUCV01000029.1"/>
</dbReference>
<reference evidence="2 3" key="1">
    <citation type="submission" date="2016-03" db="EMBL/GenBank/DDBJ databases">
        <title>Draft Genome Assembly of Pseudomonas putida strain CBF10-2.</title>
        <authorList>
            <person name="Iyer R.S."/>
            <person name="Damania A."/>
        </authorList>
    </citation>
    <scope>NUCLEOTIDE SEQUENCE [LARGE SCALE GENOMIC DNA]</scope>
    <source>
        <strain evidence="2 3">CBF10-2</strain>
    </source>
</reference>
<keyword evidence="1" id="KW-0812">Transmembrane</keyword>
<dbReference type="EMBL" id="LUCV01000029">
    <property type="protein sequence ID" value="OAI88533.1"/>
    <property type="molecule type" value="Genomic_DNA"/>
</dbReference>
<evidence type="ECO:0000313" key="2">
    <source>
        <dbReference type="EMBL" id="OAI88533.1"/>
    </source>
</evidence>